<evidence type="ECO:0000313" key="4">
    <source>
        <dbReference type="RefSeq" id="XP_015068674.1"/>
    </source>
</evidence>
<name>A0ABM1GBI1_SOLPN</name>
<protein>
    <submittedName>
        <fullName evidence="4">Uncharacterized protein LOC107013227</fullName>
    </submittedName>
</protein>
<dbReference type="PANTHER" id="PTHR33710:SF80">
    <property type="entry name" value="ENDONUCLEASE_EXONUCLEASE_PHOSPHATASE"/>
    <property type="match status" value="1"/>
</dbReference>
<feature type="coiled-coil region" evidence="1">
    <location>
        <begin position="282"/>
        <end position="309"/>
    </location>
</feature>
<dbReference type="Pfam" id="PF03372">
    <property type="entry name" value="Exo_endo_phos"/>
    <property type="match status" value="1"/>
</dbReference>
<evidence type="ECO:0000256" key="1">
    <source>
        <dbReference type="SAM" id="Coils"/>
    </source>
</evidence>
<dbReference type="PANTHER" id="PTHR33710">
    <property type="entry name" value="BNAC02G09200D PROTEIN"/>
    <property type="match status" value="1"/>
</dbReference>
<dbReference type="InterPro" id="IPR036691">
    <property type="entry name" value="Endo/exonu/phosph_ase_sf"/>
</dbReference>
<dbReference type="Proteomes" id="UP000694930">
    <property type="component" value="Chromosome 3"/>
</dbReference>
<dbReference type="InterPro" id="IPR005135">
    <property type="entry name" value="Endo/exonuclease/phosphatase"/>
</dbReference>
<proteinExistence type="predicted"/>
<keyword evidence="1" id="KW-0175">Coiled coil</keyword>
<reference evidence="3" key="1">
    <citation type="journal article" date="2014" name="Nat. Genet.">
        <title>The genome of the stress-tolerant wild tomato species Solanum pennellii.</title>
        <authorList>
            <person name="Bolger A."/>
            <person name="Scossa F."/>
            <person name="Bolger M.E."/>
            <person name="Lanz C."/>
            <person name="Maumus F."/>
            <person name="Tohge T."/>
            <person name="Quesneville H."/>
            <person name="Alseekh S."/>
            <person name="Sorensen I."/>
            <person name="Lichtenstein G."/>
            <person name="Fich E.A."/>
            <person name="Conte M."/>
            <person name="Keller H."/>
            <person name="Schneeberger K."/>
            <person name="Schwacke R."/>
            <person name="Ofner I."/>
            <person name="Vrebalov J."/>
            <person name="Xu Y."/>
            <person name="Osorio S."/>
            <person name="Aflitos S.A."/>
            <person name="Schijlen E."/>
            <person name="Jimenez-Gomez J.M."/>
            <person name="Ryngajllo M."/>
            <person name="Kimura S."/>
            <person name="Kumar R."/>
            <person name="Koenig D."/>
            <person name="Headland L.R."/>
            <person name="Maloof J.N."/>
            <person name="Sinha N."/>
            <person name="van Ham R.C."/>
            <person name="Lankhorst R.K."/>
            <person name="Mao L."/>
            <person name="Vogel A."/>
            <person name="Arsova B."/>
            <person name="Panstruga R."/>
            <person name="Fei Z."/>
            <person name="Rose J.K."/>
            <person name="Zamir D."/>
            <person name="Carrari F."/>
            <person name="Giovannoni J.J."/>
            <person name="Weigel D."/>
            <person name="Usadel B."/>
            <person name="Fernie A.R."/>
        </authorList>
    </citation>
    <scope>NUCLEOTIDE SEQUENCE [LARGE SCALE GENOMIC DNA]</scope>
    <source>
        <strain evidence="3">cv. LA0716</strain>
    </source>
</reference>
<keyword evidence="3" id="KW-1185">Reference proteome</keyword>
<organism evidence="3 4">
    <name type="scientific">Solanum pennellii</name>
    <name type="common">Tomato</name>
    <name type="synonym">Lycopersicon pennellii</name>
    <dbReference type="NCBI Taxonomy" id="28526"/>
    <lineage>
        <taxon>Eukaryota</taxon>
        <taxon>Viridiplantae</taxon>
        <taxon>Streptophyta</taxon>
        <taxon>Embryophyta</taxon>
        <taxon>Tracheophyta</taxon>
        <taxon>Spermatophyta</taxon>
        <taxon>Magnoliopsida</taxon>
        <taxon>eudicotyledons</taxon>
        <taxon>Gunneridae</taxon>
        <taxon>Pentapetalae</taxon>
        <taxon>asterids</taxon>
        <taxon>lamiids</taxon>
        <taxon>Solanales</taxon>
        <taxon>Solanaceae</taxon>
        <taxon>Solanoideae</taxon>
        <taxon>Solaneae</taxon>
        <taxon>Solanum</taxon>
        <taxon>Solanum subgen. Lycopersicon</taxon>
    </lineage>
</organism>
<accession>A0ABM1GBI1</accession>
<reference evidence="4" key="2">
    <citation type="submission" date="2025-08" db="UniProtKB">
        <authorList>
            <consortium name="RefSeq"/>
        </authorList>
    </citation>
    <scope>IDENTIFICATION</scope>
</reference>
<evidence type="ECO:0000259" key="2">
    <source>
        <dbReference type="Pfam" id="PF03372"/>
    </source>
</evidence>
<sequence length="319" mass="37480">MKWSVWNVRGMNKRYKHKEIRLLLQQNKTSLAGLIETRVKETNSKATLKAIAPGWKIIHNYKESANGRIWIVWDGSWYDIKLIRSSAQMVHCQVNERSKGYQFNLTVVYGYNTLEMRRSLWTELKMVAHSVSEPWLIIGDFNAILSPQDRLAGVPVTLNEIKDFEECVKDMGITEVGNARIASRIDRAFGNDCWMDKWGHAILEYGNPGVSDHSTMHLLLHQSYHQIRVSFKFFNVWIEHESFMELVDTIWKQEYGSEVMRGIWYKLKALQPVLRQLNKREFQYIGQKIEKARSELEDLQEKLYNQAQDDLVIKEKELL</sequence>
<evidence type="ECO:0000313" key="3">
    <source>
        <dbReference type="Proteomes" id="UP000694930"/>
    </source>
</evidence>
<dbReference type="GeneID" id="107013227"/>
<dbReference type="RefSeq" id="XP_015068674.1">
    <property type="nucleotide sequence ID" value="XM_015213188.1"/>
</dbReference>
<feature type="domain" description="Endonuclease/exonuclease/phosphatase" evidence="2">
    <location>
        <begin position="6"/>
        <end position="213"/>
    </location>
</feature>
<gene>
    <name evidence="4" type="primary">LOC107013227</name>
</gene>
<dbReference type="SUPFAM" id="SSF56219">
    <property type="entry name" value="DNase I-like"/>
    <property type="match status" value="1"/>
</dbReference>
<dbReference type="Gene3D" id="3.60.10.10">
    <property type="entry name" value="Endonuclease/exonuclease/phosphatase"/>
    <property type="match status" value="1"/>
</dbReference>